<dbReference type="Gene3D" id="3.20.20.80">
    <property type="entry name" value="Glycosidases"/>
    <property type="match status" value="1"/>
</dbReference>
<feature type="signal peptide" evidence="2">
    <location>
        <begin position="1"/>
        <end position="28"/>
    </location>
</feature>
<dbReference type="PANTHER" id="PTHR34154">
    <property type="entry name" value="ALKALI-SENSITIVE LINKAGE PROTEIN 1"/>
    <property type="match status" value="1"/>
</dbReference>
<keyword evidence="5" id="KW-1185">Reference proteome</keyword>
<feature type="region of interest" description="Disordered" evidence="1">
    <location>
        <begin position="262"/>
        <end position="292"/>
    </location>
</feature>
<keyword evidence="2" id="KW-0732">Signal</keyword>
<dbReference type="GO" id="GO:0016787">
    <property type="term" value="F:hydrolase activity"/>
    <property type="evidence" value="ECO:0007669"/>
    <property type="project" value="UniProtKB-KW"/>
</dbReference>
<dbReference type="InterPro" id="IPR053183">
    <property type="entry name" value="ASL1"/>
</dbReference>
<evidence type="ECO:0000313" key="5">
    <source>
        <dbReference type="Proteomes" id="UP001221757"/>
    </source>
</evidence>
<dbReference type="InterPro" id="IPR017853">
    <property type="entry name" value="GH"/>
</dbReference>
<evidence type="ECO:0000256" key="2">
    <source>
        <dbReference type="SAM" id="SignalP"/>
    </source>
</evidence>
<feature type="compositionally biased region" description="Basic and acidic residues" evidence="1">
    <location>
        <begin position="323"/>
        <end position="334"/>
    </location>
</feature>
<protein>
    <submittedName>
        <fullName evidence="4">Glycosyl hydrolase catalytic core-domain-containing protein</fullName>
    </submittedName>
</protein>
<comment type="caution">
    <text evidence="4">The sequence shown here is derived from an EMBL/GenBank/DDBJ whole genome shotgun (WGS) entry which is preliminary data.</text>
</comment>
<dbReference type="EMBL" id="JARKIE010000157">
    <property type="protein sequence ID" value="KAJ7674227.1"/>
    <property type="molecule type" value="Genomic_DNA"/>
</dbReference>
<dbReference type="SUPFAM" id="SSF51445">
    <property type="entry name" value="(Trans)glycosidases"/>
    <property type="match status" value="1"/>
</dbReference>
<name>A0AAD7D1X0_MYCRO</name>
<evidence type="ECO:0000313" key="4">
    <source>
        <dbReference type="EMBL" id="KAJ7674227.1"/>
    </source>
</evidence>
<reference evidence="4" key="1">
    <citation type="submission" date="2023-03" db="EMBL/GenBank/DDBJ databases">
        <title>Massive genome expansion in bonnet fungi (Mycena s.s.) driven by repeated elements and novel gene families across ecological guilds.</title>
        <authorList>
            <consortium name="Lawrence Berkeley National Laboratory"/>
            <person name="Harder C.B."/>
            <person name="Miyauchi S."/>
            <person name="Viragh M."/>
            <person name="Kuo A."/>
            <person name="Thoen E."/>
            <person name="Andreopoulos B."/>
            <person name="Lu D."/>
            <person name="Skrede I."/>
            <person name="Drula E."/>
            <person name="Henrissat B."/>
            <person name="Morin E."/>
            <person name="Kohler A."/>
            <person name="Barry K."/>
            <person name="LaButti K."/>
            <person name="Morin E."/>
            <person name="Salamov A."/>
            <person name="Lipzen A."/>
            <person name="Mereny Z."/>
            <person name="Hegedus B."/>
            <person name="Baldrian P."/>
            <person name="Stursova M."/>
            <person name="Weitz H."/>
            <person name="Taylor A."/>
            <person name="Grigoriev I.V."/>
            <person name="Nagy L.G."/>
            <person name="Martin F."/>
            <person name="Kauserud H."/>
        </authorList>
    </citation>
    <scope>NUCLEOTIDE SEQUENCE</scope>
    <source>
        <strain evidence="4">CBHHK067</strain>
    </source>
</reference>
<sequence>MVSRLSTYILSALAALAALPIAYATARGLPWTTNSNFASALGSQLKVSWYHHWEYGAIPQMPAKNEFVPMFWDTAKYDKRFSRKAEMAKNTPKYLLGFNEPHISGQANMSPADAAAVWMTEIHSWAAKGVKLGNPAVAWNLDWTAEFLAELKKRGSHVDFVTVHWISPRSRNSFRPHILALDTTFGSPRSPHRAIANVIPQVRNTAQFSRREEMMPSHIVAVRLRPVERKEGEGEAVHCDQICELRNASIRRMRRTTTLIPPLCPRSITRRPPVPLPRTHATQKQCPRTPSLNGVGRAPPLSLCRCICAASHGDFRRRALADTPRRTHHAEAEATHPAASIESGEHHSHICFHRIYTKKFGFAVLSNSSTHNPFVGDSPDNQQSLQDWLALANAWGRNVDRKIAFYPAYRK</sequence>
<dbReference type="PANTHER" id="PTHR34154:SF3">
    <property type="entry name" value="ALKALI-SENSITIVE LINKAGE PROTEIN 1"/>
    <property type="match status" value="1"/>
</dbReference>
<dbReference type="AlphaFoldDB" id="A0AAD7D1X0"/>
<dbReference type="InterPro" id="IPR024655">
    <property type="entry name" value="Asl1_glyco_hydro_catalytic"/>
</dbReference>
<dbReference type="Proteomes" id="UP001221757">
    <property type="component" value="Unassembled WGS sequence"/>
</dbReference>
<accession>A0AAD7D1X0</accession>
<feature type="chain" id="PRO_5041998487" evidence="2">
    <location>
        <begin position="29"/>
        <end position="411"/>
    </location>
</feature>
<feature type="region of interest" description="Disordered" evidence="1">
    <location>
        <begin position="323"/>
        <end position="342"/>
    </location>
</feature>
<dbReference type="Pfam" id="PF11790">
    <property type="entry name" value="Glyco_hydro_cc"/>
    <property type="match status" value="1"/>
</dbReference>
<evidence type="ECO:0000256" key="1">
    <source>
        <dbReference type="SAM" id="MobiDB-lite"/>
    </source>
</evidence>
<feature type="compositionally biased region" description="Polar residues" evidence="1">
    <location>
        <begin position="280"/>
        <end position="292"/>
    </location>
</feature>
<gene>
    <name evidence="4" type="ORF">B0H17DRAFT_1183112</name>
</gene>
<evidence type="ECO:0000259" key="3">
    <source>
        <dbReference type="Pfam" id="PF11790"/>
    </source>
</evidence>
<proteinExistence type="predicted"/>
<dbReference type="GO" id="GO:0009277">
    <property type="term" value="C:fungal-type cell wall"/>
    <property type="evidence" value="ECO:0007669"/>
    <property type="project" value="TreeGrafter"/>
</dbReference>
<feature type="domain" description="Asl1-like glycosyl hydrolase catalytic" evidence="3">
    <location>
        <begin position="28"/>
        <end position="188"/>
    </location>
</feature>
<keyword evidence="4" id="KW-0378">Hydrolase</keyword>
<dbReference type="GO" id="GO:0071966">
    <property type="term" value="P:fungal-type cell wall polysaccharide metabolic process"/>
    <property type="evidence" value="ECO:0007669"/>
    <property type="project" value="TreeGrafter"/>
</dbReference>
<organism evidence="4 5">
    <name type="scientific">Mycena rosella</name>
    <name type="common">Pink bonnet</name>
    <name type="synonym">Agaricus rosellus</name>
    <dbReference type="NCBI Taxonomy" id="1033263"/>
    <lineage>
        <taxon>Eukaryota</taxon>
        <taxon>Fungi</taxon>
        <taxon>Dikarya</taxon>
        <taxon>Basidiomycota</taxon>
        <taxon>Agaricomycotina</taxon>
        <taxon>Agaricomycetes</taxon>
        <taxon>Agaricomycetidae</taxon>
        <taxon>Agaricales</taxon>
        <taxon>Marasmiineae</taxon>
        <taxon>Mycenaceae</taxon>
        <taxon>Mycena</taxon>
    </lineage>
</organism>